<proteinExistence type="predicted"/>
<feature type="domain" description="DUF1707" evidence="1">
    <location>
        <begin position="18"/>
        <end position="70"/>
    </location>
</feature>
<evidence type="ECO:0000259" key="1">
    <source>
        <dbReference type="Pfam" id="PF08044"/>
    </source>
</evidence>
<dbReference type="InterPro" id="IPR012551">
    <property type="entry name" value="DUF1707_SHOCT-like"/>
</dbReference>
<organism evidence="2 3">
    <name type="scientific">Dactylosporangium salmoneum</name>
    <dbReference type="NCBI Taxonomy" id="53361"/>
    <lineage>
        <taxon>Bacteria</taxon>
        <taxon>Bacillati</taxon>
        <taxon>Actinomycetota</taxon>
        <taxon>Actinomycetes</taxon>
        <taxon>Micromonosporales</taxon>
        <taxon>Micromonosporaceae</taxon>
        <taxon>Dactylosporangium</taxon>
    </lineage>
</organism>
<gene>
    <name evidence="2" type="ORF">GCM10010170_009220</name>
</gene>
<dbReference type="PANTHER" id="PTHR40763:SF5">
    <property type="entry name" value="MEMBRANE PROTEIN"/>
    <property type="match status" value="1"/>
</dbReference>
<dbReference type="Proteomes" id="UP001501444">
    <property type="component" value="Unassembled WGS sequence"/>
</dbReference>
<dbReference type="PANTHER" id="PTHR40763">
    <property type="entry name" value="MEMBRANE PROTEIN-RELATED"/>
    <property type="match status" value="1"/>
</dbReference>
<accession>A0ABN3FIN5</accession>
<dbReference type="EMBL" id="BAAARV010000005">
    <property type="protein sequence ID" value="GAA2330912.1"/>
    <property type="molecule type" value="Genomic_DNA"/>
</dbReference>
<reference evidence="2 3" key="1">
    <citation type="journal article" date="2019" name="Int. J. Syst. Evol. Microbiol.">
        <title>The Global Catalogue of Microorganisms (GCM) 10K type strain sequencing project: providing services to taxonomists for standard genome sequencing and annotation.</title>
        <authorList>
            <consortium name="The Broad Institute Genomics Platform"/>
            <consortium name="The Broad Institute Genome Sequencing Center for Infectious Disease"/>
            <person name="Wu L."/>
            <person name="Ma J."/>
        </authorList>
    </citation>
    <scope>NUCLEOTIDE SEQUENCE [LARGE SCALE GENOMIC DNA]</scope>
    <source>
        <strain evidence="2 3">JCM 3272</strain>
    </source>
</reference>
<name>A0ABN3FIN5_9ACTN</name>
<sequence length="200" mass="22434">MTPDGVYSVVVSTDRPDMRISDAERELVVAQLNTAVSEGRLTLAEFEERVDGVLRSRTYGEIEPYVGDLPQKGPMTVPEQIEIRNQASSLKRQGRWTVPRRVLITTRAGNVKLDFTEAVFTSQSVQVQLEARSSSIELVLPRGATADIDSIAPRASSLKQKVPAAYDAAPGQGVVFRISGEVRSSSVRVRYQRRFWRWRW</sequence>
<dbReference type="Pfam" id="PF08044">
    <property type="entry name" value="DUF1707"/>
    <property type="match status" value="1"/>
</dbReference>
<keyword evidence="3" id="KW-1185">Reference proteome</keyword>
<evidence type="ECO:0000313" key="2">
    <source>
        <dbReference type="EMBL" id="GAA2330912.1"/>
    </source>
</evidence>
<comment type="caution">
    <text evidence="2">The sequence shown here is derived from an EMBL/GenBank/DDBJ whole genome shotgun (WGS) entry which is preliminary data.</text>
</comment>
<evidence type="ECO:0000313" key="3">
    <source>
        <dbReference type="Proteomes" id="UP001501444"/>
    </source>
</evidence>
<protein>
    <recommendedName>
        <fullName evidence="1">DUF1707 domain-containing protein</fullName>
    </recommendedName>
</protein>